<organism evidence="2 3">
    <name type="scientific">Elysia crispata</name>
    <name type="common">lettuce slug</name>
    <dbReference type="NCBI Taxonomy" id="231223"/>
    <lineage>
        <taxon>Eukaryota</taxon>
        <taxon>Metazoa</taxon>
        <taxon>Spiralia</taxon>
        <taxon>Lophotrochozoa</taxon>
        <taxon>Mollusca</taxon>
        <taxon>Gastropoda</taxon>
        <taxon>Heterobranchia</taxon>
        <taxon>Euthyneura</taxon>
        <taxon>Panpulmonata</taxon>
        <taxon>Sacoglossa</taxon>
        <taxon>Placobranchoidea</taxon>
        <taxon>Plakobranchidae</taxon>
        <taxon>Elysia</taxon>
    </lineage>
</organism>
<dbReference type="AlphaFoldDB" id="A0AAE1E5Y8"/>
<gene>
    <name evidence="2" type="ORF">RRG08_056287</name>
</gene>
<evidence type="ECO:0000313" key="2">
    <source>
        <dbReference type="EMBL" id="KAK3795227.1"/>
    </source>
</evidence>
<dbReference type="EMBL" id="JAWDGP010001077">
    <property type="protein sequence ID" value="KAK3795227.1"/>
    <property type="molecule type" value="Genomic_DNA"/>
</dbReference>
<evidence type="ECO:0000313" key="3">
    <source>
        <dbReference type="Proteomes" id="UP001283361"/>
    </source>
</evidence>
<protein>
    <submittedName>
        <fullName evidence="2">Uncharacterized protein</fullName>
    </submittedName>
</protein>
<dbReference type="Proteomes" id="UP001283361">
    <property type="component" value="Unassembled WGS sequence"/>
</dbReference>
<comment type="caution">
    <text evidence="2">The sequence shown here is derived from an EMBL/GenBank/DDBJ whole genome shotgun (WGS) entry which is preliminary data.</text>
</comment>
<name>A0AAE1E5Y8_9GAST</name>
<sequence>MRSNGKKEEEQNKKILIVHSKDQNAMCNYRNRNRESTNNQAMVNVISSAWLFINPAFLKLQDQKDGKDKLCPGVLVKLNCAEQTQIKSSSARRSEYPRNACQSPTSPERGRRKIKPSLPEGLRHGLNGAEWFRSATTGNSFLVSLKTFDNLFPGCLQMLEFTRHDVSDS</sequence>
<keyword evidence="3" id="KW-1185">Reference proteome</keyword>
<reference evidence="2" key="1">
    <citation type="journal article" date="2023" name="G3 (Bethesda)">
        <title>A reference genome for the long-term kleptoplast-retaining sea slug Elysia crispata morphotype clarki.</title>
        <authorList>
            <person name="Eastman K.E."/>
            <person name="Pendleton A.L."/>
            <person name="Shaikh M.A."/>
            <person name="Suttiyut T."/>
            <person name="Ogas R."/>
            <person name="Tomko P."/>
            <person name="Gavelis G."/>
            <person name="Widhalm J.R."/>
            <person name="Wisecaver J.H."/>
        </authorList>
    </citation>
    <scope>NUCLEOTIDE SEQUENCE</scope>
    <source>
        <strain evidence="2">ECLA1</strain>
    </source>
</reference>
<evidence type="ECO:0000256" key="1">
    <source>
        <dbReference type="SAM" id="MobiDB-lite"/>
    </source>
</evidence>
<feature type="region of interest" description="Disordered" evidence="1">
    <location>
        <begin position="87"/>
        <end position="120"/>
    </location>
</feature>
<proteinExistence type="predicted"/>
<accession>A0AAE1E5Y8</accession>